<dbReference type="EMBL" id="JBHFNS010000059">
    <property type="protein sequence ID" value="MFB2936655.1"/>
    <property type="molecule type" value="Genomic_DNA"/>
</dbReference>
<sequence>MTRKRIFLLTIALLSIAFSWWGVATAQNGLVMRSFDRDNVPMLYVAPKNQDNIPGVLVAHGFAGSKQLMLGYAHTLAHAGYGVLLWDFGGHGANSTPLKFGSLQEYIDVATATLLEQPQIDASRLASLGHSMGSGAVISAAIKDSQSFAATVAVSPTGKGVTSATPRNLQLQAGSWEPGFVKNAEKLLQAAGGENQNLATGKGRELIIVPNAEHITILFRDASHQAALKWLNATFGLQSNSKYLDRRMIFYGLHLLGWLILLAAIAPKLRFNTNNQKVAWFRSFAGLLVAPFVASGLLSGLDGAIPEGSATRIELQSLGGLLVGGALGVWFFLAGTTWLITIWNFPRPKIQNLYFGLGLFALLWLAFGAMAQVVWLQWWLIPSRLLVFPILSLACLPWFLASEIVQQNAGIIKRIAWWFCQSILLVTGLIVAVSLVPSLSFIYLLLPIFPLVFGVLAFAATQVNDTWTYALGSTLFFGWTLAAAFPLAG</sequence>
<keyword evidence="3" id="KW-0378">Hydrolase</keyword>
<dbReference type="EC" id="3.4.-.-" evidence="3"/>
<dbReference type="InterPro" id="IPR022742">
    <property type="entry name" value="Hydrolase_4"/>
</dbReference>
<feature type="transmembrane region" description="Helical" evidence="1">
    <location>
        <begin position="441"/>
        <end position="460"/>
    </location>
</feature>
<name>A0ABV4YCY8_9CYAN</name>
<evidence type="ECO:0000313" key="4">
    <source>
        <dbReference type="Proteomes" id="UP001576776"/>
    </source>
</evidence>
<dbReference type="PANTHER" id="PTHR22946">
    <property type="entry name" value="DIENELACTONE HYDROLASE DOMAIN-CONTAINING PROTEIN-RELATED"/>
    <property type="match status" value="1"/>
</dbReference>
<dbReference type="InterPro" id="IPR050261">
    <property type="entry name" value="FrsA_esterase"/>
</dbReference>
<keyword evidence="1" id="KW-0472">Membrane</keyword>
<feature type="transmembrane region" description="Helical" evidence="1">
    <location>
        <begin position="248"/>
        <end position="267"/>
    </location>
</feature>
<reference evidence="3 4" key="1">
    <citation type="submission" date="2024-09" db="EMBL/GenBank/DDBJ databases">
        <title>Floridaenema gen nov. (Aerosakkonemataceae, Aerosakkonematales ord. nov., Cyanobacteria) from benthic tropical and subtropical fresh waters, with the description of four new species.</title>
        <authorList>
            <person name="Moretto J.A."/>
            <person name="Berthold D.E."/>
            <person name="Lefler F.W."/>
            <person name="Huang I.-S."/>
            <person name="Laughinghouse H. IV."/>
        </authorList>
    </citation>
    <scope>NUCLEOTIDE SEQUENCE [LARGE SCALE GENOMIC DNA]</scope>
    <source>
        <strain evidence="3 4">BLCC-F154</strain>
    </source>
</reference>
<feature type="domain" description="Serine aminopeptidase S33" evidence="2">
    <location>
        <begin position="56"/>
        <end position="164"/>
    </location>
</feature>
<dbReference type="Gene3D" id="3.40.50.1820">
    <property type="entry name" value="alpha/beta hydrolase"/>
    <property type="match status" value="1"/>
</dbReference>
<keyword evidence="1" id="KW-1133">Transmembrane helix</keyword>
<gene>
    <name evidence="3" type="ORF">ACE1B6_15495</name>
</gene>
<dbReference type="Pfam" id="PF12146">
    <property type="entry name" value="Hydrolase_4"/>
    <property type="match status" value="1"/>
</dbReference>
<accession>A0ABV4YCY8</accession>
<proteinExistence type="predicted"/>
<feature type="transmembrane region" description="Helical" evidence="1">
    <location>
        <begin position="417"/>
        <end position="435"/>
    </location>
</feature>
<evidence type="ECO:0000256" key="1">
    <source>
        <dbReference type="SAM" id="Phobius"/>
    </source>
</evidence>
<organism evidence="3 4">
    <name type="scientific">Floridaenema fluviatile BLCC-F154</name>
    <dbReference type="NCBI Taxonomy" id="3153640"/>
    <lineage>
        <taxon>Bacteria</taxon>
        <taxon>Bacillati</taxon>
        <taxon>Cyanobacteriota</taxon>
        <taxon>Cyanophyceae</taxon>
        <taxon>Oscillatoriophycideae</taxon>
        <taxon>Aerosakkonematales</taxon>
        <taxon>Aerosakkonemataceae</taxon>
        <taxon>Floridanema</taxon>
        <taxon>Floridanema fluviatile</taxon>
    </lineage>
</organism>
<evidence type="ECO:0000313" key="3">
    <source>
        <dbReference type="EMBL" id="MFB2936655.1"/>
    </source>
</evidence>
<protein>
    <submittedName>
        <fullName evidence="3">Alpha/beta hydrolase family protein</fullName>
        <ecNumber evidence="3">3.4.-.-</ecNumber>
    </submittedName>
</protein>
<keyword evidence="4" id="KW-1185">Reference proteome</keyword>
<evidence type="ECO:0000259" key="2">
    <source>
        <dbReference type="Pfam" id="PF12146"/>
    </source>
</evidence>
<feature type="transmembrane region" description="Helical" evidence="1">
    <location>
        <begin position="279"/>
        <end position="298"/>
    </location>
</feature>
<dbReference type="RefSeq" id="WP_413258150.1">
    <property type="nucleotide sequence ID" value="NZ_JBHFNS010000059.1"/>
</dbReference>
<dbReference type="SUPFAM" id="SSF53474">
    <property type="entry name" value="alpha/beta-Hydrolases"/>
    <property type="match status" value="1"/>
</dbReference>
<comment type="caution">
    <text evidence="3">The sequence shown here is derived from an EMBL/GenBank/DDBJ whole genome shotgun (WGS) entry which is preliminary data.</text>
</comment>
<keyword evidence="1" id="KW-0812">Transmembrane</keyword>
<feature type="transmembrane region" description="Helical" evidence="1">
    <location>
        <begin position="467"/>
        <end position="488"/>
    </location>
</feature>
<feature type="transmembrane region" description="Helical" evidence="1">
    <location>
        <begin position="386"/>
        <end position="405"/>
    </location>
</feature>
<dbReference type="InterPro" id="IPR029058">
    <property type="entry name" value="AB_hydrolase_fold"/>
</dbReference>
<dbReference type="Proteomes" id="UP001576776">
    <property type="component" value="Unassembled WGS sequence"/>
</dbReference>
<dbReference type="GO" id="GO:0016787">
    <property type="term" value="F:hydrolase activity"/>
    <property type="evidence" value="ECO:0007669"/>
    <property type="project" value="UniProtKB-KW"/>
</dbReference>
<feature type="transmembrane region" description="Helical" evidence="1">
    <location>
        <begin position="353"/>
        <end position="380"/>
    </location>
</feature>
<feature type="transmembrane region" description="Helical" evidence="1">
    <location>
        <begin position="318"/>
        <end position="341"/>
    </location>
</feature>